<evidence type="ECO:0000313" key="1">
    <source>
        <dbReference type="EMBL" id="MDF3290037.1"/>
    </source>
</evidence>
<gene>
    <name evidence="1" type="ORF">P3G67_12435</name>
</gene>
<dbReference type="RefSeq" id="WP_276093636.1">
    <property type="nucleotide sequence ID" value="NZ_JARJBC010000006.1"/>
</dbReference>
<organism evidence="1 2">
    <name type="scientific">Streptomyces silvisoli</name>
    <dbReference type="NCBI Taxonomy" id="3034235"/>
    <lineage>
        <taxon>Bacteria</taxon>
        <taxon>Bacillati</taxon>
        <taxon>Actinomycetota</taxon>
        <taxon>Actinomycetes</taxon>
        <taxon>Kitasatosporales</taxon>
        <taxon>Streptomycetaceae</taxon>
        <taxon>Streptomyces</taxon>
    </lineage>
</organism>
<protein>
    <recommendedName>
        <fullName evidence="3">DUF4158 domain-containing protein</fullName>
    </recommendedName>
</protein>
<sequence>MPRIKSPEVLVAESGADLEGHGLRRTMGLFQLVCFGVWRRSLGRLLPVPGLRARRSQLAAVPGLLGPRDAGVRGVRTP</sequence>
<keyword evidence="2" id="KW-1185">Reference proteome</keyword>
<reference evidence="1 2" key="1">
    <citation type="submission" date="2023-03" db="EMBL/GenBank/DDBJ databases">
        <title>Draft genome sequence of Streptomyces sp. RB6PN23 isolated from peat swamp forest in Thailand.</title>
        <authorList>
            <person name="Klaysubun C."/>
            <person name="Duangmal K."/>
        </authorList>
    </citation>
    <scope>NUCLEOTIDE SEQUENCE [LARGE SCALE GENOMIC DNA]</scope>
    <source>
        <strain evidence="1 2">RB6PN23</strain>
    </source>
</reference>
<dbReference type="Proteomes" id="UP001216579">
    <property type="component" value="Unassembled WGS sequence"/>
</dbReference>
<name>A0ABT5ZJN0_9ACTN</name>
<dbReference type="EMBL" id="JARJBC010000006">
    <property type="protein sequence ID" value="MDF3290037.1"/>
    <property type="molecule type" value="Genomic_DNA"/>
</dbReference>
<evidence type="ECO:0000313" key="2">
    <source>
        <dbReference type="Proteomes" id="UP001216579"/>
    </source>
</evidence>
<proteinExistence type="predicted"/>
<evidence type="ECO:0008006" key="3">
    <source>
        <dbReference type="Google" id="ProtNLM"/>
    </source>
</evidence>
<accession>A0ABT5ZJN0</accession>
<comment type="caution">
    <text evidence="1">The sequence shown here is derived from an EMBL/GenBank/DDBJ whole genome shotgun (WGS) entry which is preliminary data.</text>
</comment>